<keyword evidence="2" id="KW-1185">Reference proteome</keyword>
<dbReference type="PROSITE" id="PS51257">
    <property type="entry name" value="PROKAR_LIPOPROTEIN"/>
    <property type="match status" value="1"/>
</dbReference>
<sequence>MRVFFPLILILLVVSCRTDKKNGTVNNSGNSISSDSLERTGIWKYAVNNESIKDSIVEFLKINGRDYVNQIWLVNKERDTVGGNYFNMYLNDTTKLGEVTRIRFELAQPAISKDSEVYVLLPVEVSDLEEEFSNFFDLELDTVHSLKNDGISHPKLADSGLKLNHIVEFGIEYSTPGKKRIKGIISEKGLFNGKESERRLFFDESIWILE</sequence>
<organism evidence="1 2">
    <name type="scientific">Flagellimonas ochracea</name>
    <dbReference type="NCBI Taxonomy" id="2696472"/>
    <lineage>
        <taxon>Bacteria</taxon>
        <taxon>Pseudomonadati</taxon>
        <taxon>Bacteroidota</taxon>
        <taxon>Flavobacteriia</taxon>
        <taxon>Flavobacteriales</taxon>
        <taxon>Flavobacteriaceae</taxon>
        <taxon>Flagellimonas</taxon>
    </lineage>
</organism>
<dbReference type="EMBL" id="JAAABI010000013">
    <property type="protein sequence ID" value="NAY93487.1"/>
    <property type="molecule type" value="Genomic_DNA"/>
</dbReference>
<evidence type="ECO:0000313" key="2">
    <source>
        <dbReference type="Proteomes" id="UP000667650"/>
    </source>
</evidence>
<dbReference type="AlphaFoldDB" id="A0A964WYZ4"/>
<proteinExistence type="predicted"/>
<protein>
    <recommendedName>
        <fullName evidence="3">Lipoprotein</fullName>
    </recommendedName>
</protein>
<comment type="caution">
    <text evidence="1">The sequence shown here is derived from an EMBL/GenBank/DDBJ whole genome shotgun (WGS) entry which is preliminary data.</text>
</comment>
<evidence type="ECO:0000313" key="1">
    <source>
        <dbReference type="EMBL" id="NAY93487.1"/>
    </source>
</evidence>
<accession>A0A964WYZ4</accession>
<dbReference type="Proteomes" id="UP000667650">
    <property type="component" value="Unassembled WGS sequence"/>
</dbReference>
<dbReference type="RefSeq" id="WP_166524897.1">
    <property type="nucleotide sequence ID" value="NZ_JAAABI010000013.1"/>
</dbReference>
<evidence type="ECO:0008006" key="3">
    <source>
        <dbReference type="Google" id="ProtNLM"/>
    </source>
</evidence>
<name>A0A964WYZ4_9FLAO</name>
<reference evidence="1" key="1">
    <citation type="submission" date="2020-01" db="EMBL/GenBank/DDBJ databases">
        <title>Muricauda ochracea sp. nov., isolated from a tidal flat of Garorim bay in Korea.</title>
        <authorList>
            <person name="Kim D."/>
            <person name="Yoo Y."/>
            <person name="Kim J.-J."/>
        </authorList>
    </citation>
    <scope>NUCLEOTIDE SEQUENCE</scope>
    <source>
        <strain evidence="1">JGD-17</strain>
    </source>
</reference>
<gene>
    <name evidence="1" type="ORF">GTQ34_16365</name>
</gene>